<dbReference type="InterPro" id="IPR000868">
    <property type="entry name" value="Isochorismatase-like_dom"/>
</dbReference>
<evidence type="ECO:0000313" key="7">
    <source>
        <dbReference type="Proteomes" id="UP000323011"/>
    </source>
</evidence>
<evidence type="ECO:0000313" key="8">
    <source>
        <dbReference type="Proteomes" id="UP000325113"/>
    </source>
</evidence>
<dbReference type="SUPFAM" id="SSF52499">
    <property type="entry name" value="Isochorismatase-like hydrolases"/>
    <property type="match status" value="2"/>
</dbReference>
<reference evidence="6 7" key="1">
    <citation type="submission" date="2019-07" db="EMBL/GenBank/DDBJ databases">
        <title>Genomes of Cafeteria roenbergensis.</title>
        <authorList>
            <person name="Fischer M.G."/>
            <person name="Hackl T."/>
            <person name="Roman M."/>
        </authorList>
    </citation>
    <scope>NUCLEOTIDE SEQUENCE [LARGE SCALE GENOMIC DNA]</scope>
    <source>
        <strain evidence="3 7">BVI</strain>
        <strain evidence="4 8">Cflag</strain>
        <strain evidence="5 6">E4-10P</strain>
    </source>
</reference>
<comment type="caution">
    <text evidence="3">The sequence shown here is derived from an EMBL/GenBank/DDBJ whole genome shotgun (WGS) entry which is preliminary data.</text>
</comment>
<dbReference type="InterPro" id="IPR036380">
    <property type="entry name" value="Isochorismatase-like_sf"/>
</dbReference>
<accession>A0A5A8C2K2</accession>
<proteinExistence type="inferred from homology"/>
<dbReference type="PANTHER" id="PTHR14119:SF3">
    <property type="entry name" value="ISOCHORISMATASE DOMAIN-CONTAINING PROTEIN 2"/>
    <property type="match status" value="1"/>
</dbReference>
<gene>
    <name evidence="5" type="ORF">FNF27_00733</name>
    <name evidence="3" type="ORF">FNF29_07530</name>
    <name evidence="4" type="ORF">FNF31_05145</name>
</gene>
<dbReference type="Pfam" id="PF00857">
    <property type="entry name" value="Isochorismatase"/>
    <property type="match status" value="1"/>
</dbReference>
<keyword evidence="7" id="KW-1185">Reference proteome</keyword>
<dbReference type="InterPro" id="IPR050993">
    <property type="entry name" value="Isochorismatase_domain"/>
</dbReference>
<dbReference type="EMBL" id="VLTM01000061">
    <property type="protein sequence ID" value="KAA0158852.1"/>
    <property type="molecule type" value="Genomic_DNA"/>
</dbReference>
<comment type="similarity">
    <text evidence="1">Belongs to the isochorismatase family.</text>
</comment>
<evidence type="ECO:0000256" key="1">
    <source>
        <dbReference type="ARBA" id="ARBA00006336"/>
    </source>
</evidence>
<feature type="domain" description="Isochorismatase-like" evidence="2">
    <location>
        <begin position="8"/>
        <end position="230"/>
    </location>
</feature>
<dbReference type="AlphaFoldDB" id="A0A5A8C2K2"/>
<dbReference type="Proteomes" id="UP000323011">
    <property type="component" value="Unassembled WGS sequence"/>
</dbReference>
<dbReference type="Gene3D" id="3.40.50.850">
    <property type="entry name" value="Isochorismatase-like"/>
    <property type="match status" value="1"/>
</dbReference>
<dbReference type="EMBL" id="VLTN01000071">
    <property type="protein sequence ID" value="KAA0147158.1"/>
    <property type="molecule type" value="Genomic_DNA"/>
</dbReference>
<evidence type="ECO:0000313" key="6">
    <source>
        <dbReference type="Proteomes" id="UP000322899"/>
    </source>
</evidence>
<evidence type="ECO:0000313" key="4">
    <source>
        <dbReference type="EMBL" id="KAA0158852.1"/>
    </source>
</evidence>
<evidence type="ECO:0000313" key="3">
    <source>
        <dbReference type="EMBL" id="KAA0147158.1"/>
    </source>
</evidence>
<organism evidence="3 7">
    <name type="scientific">Cafeteria roenbergensis</name>
    <name type="common">Marine flagellate</name>
    <dbReference type="NCBI Taxonomy" id="33653"/>
    <lineage>
        <taxon>Eukaryota</taxon>
        <taxon>Sar</taxon>
        <taxon>Stramenopiles</taxon>
        <taxon>Bigyra</taxon>
        <taxon>Opalozoa</taxon>
        <taxon>Bicosoecida</taxon>
        <taxon>Cafeteriaceae</taxon>
        <taxon>Cafeteria</taxon>
    </lineage>
</organism>
<dbReference type="Proteomes" id="UP000325113">
    <property type="component" value="Unassembled WGS sequence"/>
</dbReference>
<dbReference type="OrthoDB" id="269496at2759"/>
<protein>
    <recommendedName>
        <fullName evidence="2">Isochorismatase-like domain-containing protein</fullName>
    </recommendedName>
</protein>
<dbReference type="Proteomes" id="UP000322899">
    <property type="component" value="Unassembled WGS sequence"/>
</dbReference>
<name>A0A5A8C2K2_CAFRO</name>
<dbReference type="EMBL" id="VLTO01000003">
    <property type="protein sequence ID" value="KAA0177563.1"/>
    <property type="molecule type" value="Genomic_DNA"/>
</dbReference>
<dbReference type="PANTHER" id="PTHR14119">
    <property type="entry name" value="HYDROLASE"/>
    <property type="match status" value="1"/>
</dbReference>
<evidence type="ECO:0000313" key="5">
    <source>
        <dbReference type="EMBL" id="KAA0177563.1"/>
    </source>
</evidence>
<sequence>MESTAAAVLLVCDIQERFKDAIWHFDVVAKSAAFLADVCTELGVEAIATEQVPEKLGHTVAEVASALSRNAAAIEGAKAAAAAAAAAVAGTDIDDSDDLDCEVDDDTGADCEDKASAAAPGGPAPQMKPLVAVAKSSFSMLVPAVRSRLAAMAREGQSAACAGGPSLAGLTVVLVGIESHVCVQQTACALLAAGARVLVPADGVSSSRPAEHSRALRHLSARGADVVSCESVAFELLGSAAHPAFRAVQRLVKARAAAMDAAAAALLAGSTA</sequence>
<evidence type="ECO:0000259" key="2">
    <source>
        <dbReference type="Pfam" id="PF00857"/>
    </source>
</evidence>